<keyword evidence="3 4" id="KW-0732">Signal</keyword>
<organism evidence="6 7">
    <name type="scientific">Devosia epidermidihirudinis</name>
    <dbReference type="NCBI Taxonomy" id="1293439"/>
    <lineage>
        <taxon>Bacteria</taxon>
        <taxon>Pseudomonadati</taxon>
        <taxon>Pseudomonadota</taxon>
        <taxon>Alphaproteobacteria</taxon>
        <taxon>Hyphomicrobiales</taxon>
        <taxon>Devosiaceae</taxon>
        <taxon>Devosia</taxon>
    </lineage>
</organism>
<evidence type="ECO:0000256" key="2">
    <source>
        <dbReference type="ARBA" id="ARBA00007639"/>
    </source>
</evidence>
<evidence type="ECO:0000256" key="1">
    <source>
        <dbReference type="ARBA" id="ARBA00004196"/>
    </source>
</evidence>
<dbReference type="InterPro" id="IPR006311">
    <property type="entry name" value="TAT_signal"/>
</dbReference>
<dbReference type="InterPro" id="IPR028082">
    <property type="entry name" value="Peripla_BP_I"/>
</dbReference>
<comment type="subcellular location">
    <subcellularLocation>
        <location evidence="1">Cell envelope</location>
    </subcellularLocation>
</comment>
<comment type="caution">
    <text evidence="6">The sequence shown here is derived from an EMBL/GenBank/DDBJ whole genome shotgun (WGS) entry which is preliminary data.</text>
</comment>
<feature type="chain" id="PRO_5002494522" evidence="4">
    <location>
        <begin position="27"/>
        <end position="315"/>
    </location>
</feature>
<feature type="domain" description="Periplasmic binding protein" evidence="5">
    <location>
        <begin position="32"/>
        <end position="286"/>
    </location>
</feature>
<dbReference type="SUPFAM" id="SSF53822">
    <property type="entry name" value="Periplasmic binding protein-like I"/>
    <property type="match status" value="1"/>
</dbReference>
<gene>
    <name evidence="6" type="ORF">WH87_11600</name>
</gene>
<dbReference type="AlphaFoldDB" id="A0A0F5QBX9"/>
<evidence type="ECO:0000256" key="4">
    <source>
        <dbReference type="SAM" id="SignalP"/>
    </source>
</evidence>
<dbReference type="Proteomes" id="UP000033411">
    <property type="component" value="Unassembled WGS sequence"/>
</dbReference>
<dbReference type="GO" id="GO:0030246">
    <property type="term" value="F:carbohydrate binding"/>
    <property type="evidence" value="ECO:0007669"/>
    <property type="project" value="UniProtKB-ARBA"/>
</dbReference>
<dbReference type="PANTHER" id="PTHR46847">
    <property type="entry name" value="D-ALLOSE-BINDING PERIPLASMIC PROTEIN-RELATED"/>
    <property type="match status" value="1"/>
</dbReference>
<reference evidence="6 7" key="1">
    <citation type="submission" date="2015-03" db="EMBL/GenBank/DDBJ databases">
        <authorList>
            <person name="Lepp D."/>
            <person name="Hassan Y.I."/>
            <person name="Li X.-Z."/>
            <person name="Zhou T."/>
        </authorList>
    </citation>
    <scope>NUCLEOTIDE SEQUENCE [LARGE SCALE GENOMIC DNA]</scope>
    <source>
        <strain evidence="6 7">E84</strain>
    </source>
</reference>
<comment type="similarity">
    <text evidence="2">Belongs to the bacterial solute-binding protein 2 family.</text>
</comment>
<dbReference type="PROSITE" id="PS51318">
    <property type="entry name" value="TAT"/>
    <property type="match status" value="1"/>
</dbReference>
<dbReference type="InterPro" id="IPR025997">
    <property type="entry name" value="SBP_2_dom"/>
</dbReference>
<dbReference type="GO" id="GO:0030313">
    <property type="term" value="C:cell envelope"/>
    <property type="evidence" value="ECO:0007669"/>
    <property type="project" value="UniProtKB-SubCell"/>
</dbReference>
<sequence length="315" mass="32608">MFNRRTLIGAIGALALLTTAGVPAFAQEKYDIALISKGFQHQFWQAVKAGADQAAAELGVNVTFEGPDNETQVDRQIDMLAAALARKPSAIGFAALDSQAAIPLLQQAKDAGIPVIAFDSGVESDIPVTTATTDNVAAAALAADAMAGLIGDEGKIAVVAHSQTSRTGIDRVDGFVNRIKEAYPKIELVTVQYGDGDQLASTEITKSILLANPDIKGVFGTNEGAAIGVANGVKELGSKVVVIGFDSGAAQKQAIRDGLMAGAITQNPVGIGYQTVAAAVAALKGETLPKVIDTGFYYYDAKTIDNPEIAAVLYD</sequence>
<dbReference type="OrthoDB" id="9804917at2"/>
<protein>
    <submittedName>
        <fullName evidence="6">LacI family transcriptional regulator</fullName>
    </submittedName>
</protein>
<dbReference type="RefSeq" id="WP_046139017.1">
    <property type="nucleotide sequence ID" value="NZ_LANJ01000016.1"/>
</dbReference>
<evidence type="ECO:0000313" key="7">
    <source>
        <dbReference type="Proteomes" id="UP000033411"/>
    </source>
</evidence>
<feature type="signal peptide" evidence="4">
    <location>
        <begin position="1"/>
        <end position="26"/>
    </location>
</feature>
<dbReference type="Pfam" id="PF13407">
    <property type="entry name" value="Peripla_BP_4"/>
    <property type="match status" value="1"/>
</dbReference>
<keyword evidence="7" id="KW-1185">Reference proteome</keyword>
<dbReference type="Gene3D" id="3.40.50.2300">
    <property type="match status" value="2"/>
</dbReference>
<dbReference type="CDD" id="cd20005">
    <property type="entry name" value="PBP1_ABC_sugar_binding-like"/>
    <property type="match status" value="1"/>
</dbReference>
<evidence type="ECO:0000256" key="3">
    <source>
        <dbReference type="ARBA" id="ARBA00022729"/>
    </source>
</evidence>
<dbReference type="PANTHER" id="PTHR46847:SF1">
    <property type="entry name" value="D-ALLOSE-BINDING PERIPLASMIC PROTEIN-RELATED"/>
    <property type="match status" value="1"/>
</dbReference>
<dbReference type="PATRIC" id="fig|1293439.3.peg.1916"/>
<dbReference type="STRING" id="1293439.WH87_11600"/>
<name>A0A0F5QBX9_9HYPH</name>
<accession>A0A0F5QBX9</accession>
<evidence type="ECO:0000313" key="6">
    <source>
        <dbReference type="EMBL" id="KKC38228.1"/>
    </source>
</evidence>
<dbReference type="EMBL" id="LANJ01000016">
    <property type="protein sequence ID" value="KKC38228.1"/>
    <property type="molecule type" value="Genomic_DNA"/>
</dbReference>
<proteinExistence type="inferred from homology"/>
<evidence type="ECO:0000259" key="5">
    <source>
        <dbReference type="Pfam" id="PF13407"/>
    </source>
</evidence>